<proteinExistence type="predicted"/>
<feature type="compositionally biased region" description="Low complexity" evidence="2">
    <location>
        <begin position="707"/>
        <end position="720"/>
    </location>
</feature>
<feature type="region of interest" description="Disordered" evidence="2">
    <location>
        <begin position="1059"/>
        <end position="1244"/>
    </location>
</feature>
<feature type="compositionally biased region" description="Polar residues" evidence="2">
    <location>
        <begin position="1121"/>
        <end position="1151"/>
    </location>
</feature>
<feature type="region of interest" description="Disordered" evidence="2">
    <location>
        <begin position="319"/>
        <end position="338"/>
    </location>
</feature>
<feature type="compositionally biased region" description="Polar residues" evidence="2">
    <location>
        <begin position="1170"/>
        <end position="1188"/>
    </location>
</feature>
<sequence>MTRDIVMPKRTGNSVSASQQKQLDRLSVPQKEDSGTESGEDLRLIAAGLRDSLQLQSDSNLIEEVTTALTRLELSLKEGKNIPVDGSKREALLALVARLQNGLTSRDAAVNLSNMADNGGQFDETSSPEGDGQRANRQRFARRRNRNSRHTVGVSREELADARRYMEDMQLMDNISNCTTPESGMTANPLTPPQWFPIEKNPSSGAIVTNSSSSTLYRPNQFVPNQLKNSIECLNGDAHRTLRENDGQKSKRPLSGNFSVSFKPNPTSNDPEPFVNDNQEEQKEFHVNGNISPDSVYKSNRFSSKRQLMKRANTIDIPKTKKYNPDFDTDSEQEEKTPQLGLKRTLQVNVKHKVRNAVPPFVPKTENDHKFLAFINKQSAKPGLGWTGSRSVSNWTNKFGNLKHTFEVGAAAQVTTGKPPQAPGHVPHSASKSYWQKQVANQEHNQHQQQQQQQYLQYQQQQRQQQQQLAYQHQLQRSQHEENERLRRMERERLEREHIERDRQERQRLERERQERDRLEREFYEREIMERERLAAAQHAAMPSMTVPKPAPVNKFQHAPQSVFRPIENNDAHGHNIFKPIPQLPQKSNTWQPPSITKKPHSAPVQSTSASPQFLTTKPSVNGAHVTSPSSTTSSPIGLPWVAKPAVDNSDFRKKAHTFEERSQNDNHQHSYLQRHHSLRSPKVSQPQMNEYKKRPSLPNAADPYTAAQSQYVPQQQQPSQVYASTTNIYAAPPPPTNISFTYADLARTNNYKSYPCLPSAVETSITAEYVRQRESSLTDPHATPLVLTSSNPTYEPPAENQVFYNDAPSPRQFDYASPIDSAPTSPSILAMPPTDYTDDDLDSDNLMEYRAETRVMGKPQSQTAVTIRDRRTAHASDDEVFGKNSRSAQSLLQTMRNVGKSGSNITKVKKDPVRKVESPKVCLSPDGRSYQAPVVEPLFPQVTNFEPNRIPEYIQNPTKAAAQSKQKKPRPKTPPKPSQQMDRSLQLARTEQKHRFEQQSNMDRTKYSNENEAPAQQQKVQYQTVSVSNTSSTNSVPYTSETQTAYTVTYPTEAIHENPYAKQQPNALPLQRNRNSTENLSTISSMSHNLPSPGTSWTPNPIHSVDEILSQPKQSKKTVDVQSLQSNTYNPHPFVATQTQPMSQSNLQGSAQPKPQVAPKPAVKGVQTAPLSESHPNYQPQYVHTPSQKPPPQAPLQTKLPAQERLQQPPLQITQPRAKPTPKLTTRSQTLSSSSQSQTSEQHYAYQPIQPVSKTRAFDAAMTPLKTQNRVLSQQSLISNKQHQFDHKQEQQLQLNDLRRKSLGNVYDVQQQQRKAAYMSETKTIVKQEYKSSAPADTPDIVKSSLPKEDMPILKKFGPPQRHHYMPNSYQSPTANTQTKKFESSTKVIKNTKHQIVQHSTLTKKPSIVEIPATPQPDEDLIPRNIVFNNISAFTSMSRRQEDHEHSHFNAHPRTNRLSKSDSWNQIVQMQNQANIQQPATSPKFGNSGSELRRTKSGHTLNVRMYEAGIDKTEVGEKQRTVAAYFTGKKSPNQLGGGEAVEMRSAITNATMSTAATGAKKSTINRHRTSEKISASRKSLTAVTSNGMPAPAPTILGGGLTRSATMPHIASLNLLDESNVEDAFEQLMMGS</sequence>
<feature type="compositionally biased region" description="Polar residues" evidence="2">
    <location>
        <begin position="11"/>
        <end position="21"/>
    </location>
</feature>
<feature type="compositionally biased region" description="Polar residues" evidence="2">
    <location>
        <begin position="1206"/>
        <end position="1216"/>
    </location>
</feature>
<feature type="region of interest" description="Disordered" evidence="2">
    <location>
        <begin position="1558"/>
        <end position="1588"/>
    </location>
</feature>
<dbReference type="EMBL" id="GDHF01000701">
    <property type="protein sequence ID" value="JAI51613.1"/>
    <property type="molecule type" value="Transcribed_RNA"/>
</dbReference>
<protein>
    <submittedName>
        <fullName evidence="3">Uncharacterized protein</fullName>
    </submittedName>
</protein>
<feature type="region of interest" description="Disordered" evidence="2">
    <location>
        <begin position="243"/>
        <end position="272"/>
    </location>
</feature>
<organism evidence="3">
    <name type="scientific">Bactrocera latifrons</name>
    <name type="common">Malaysian fruit fly</name>
    <name type="synonym">Chaetodacus latifrons</name>
    <dbReference type="NCBI Taxonomy" id="174628"/>
    <lineage>
        <taxon>Eukaryota</taxon>
        <taxon>Metazoa</taxon>
        <taxon>Ecdysozoa</taxon>
        <taxon>Arthropoda</taxon>
        <taxon>Hexapoda</taxon>
        <taxon>Insecta</taxon>
        <taxon>Pterygota</taxon>
        <taxon>Neoptera</taxon>
        <taxon>Endopterygota</taxon>
        <taxon>Diptera</taxon>
        <taxon>Brachycera</taxon>
        <taxon>Muscomorpha</taxon>
        <taxon>Tephritoidea</taxon>
        <taxon>Tephritidae</taxon>
        <taxon>Bactrocera</taxon>
        <taxon>Bactrocera</taxon>
    </lineage>
</organism>
<feature type="compositionally biased region" description="Polar residues" evidence="2">
    <location>
        <begin position="585"/>
        <end position="595"/>
    </location>
</feature>
<reference evidence="3" key="1">
    <citation type="submission" date="2015-06" db="EMBL/GenBank/DDBJ databases">
        <authorList>
            <person name="Hoefler B.C."/>
            <person name="Straight P.D."/>
        </authorList>
    </citation>
    <scope>NUCLEOTIDE SEQUENCE</scope>
</reference>
<dbReference type="OrthoDB" id="6381429at2759"/>
<feature type="compositionally biased region" description="Polar residues" evidence="2">
    <location>
        <begin position="1573"/>
        <end position="1588"/>
    </location>
</feature>
<feature type="compositionally biased region" description="Polar residues" evidence="2">
    <location>
        <begin position="256"/>
        <end position="270"/>
    </location>
</feature>
<dbReference type="EMBL" id="GDHF01024442">
    <property type="protein sequence ID" value="JAI27872.1"/>
    <property type="molecule type" value="Transcribed_RNA"/>
</dbReference>
<feature type="compositionally biased region" description="Low complexity" evidence="2">
    <location>
        <begin position="1226"/>
        <end position="1243"/>
    </location>
</feature>
<feature type="compositionally biased region" description="Basic and acidic residues" evidence="2">
    <location>
        <begin position="659"/>
        <end position="669"/>
    </location>
</feature>
<evidence type="ECO:0000256" key="2">
    <source>
        <dbReference type="SAM" id="MobiDB-lite"/>
    </source>
</evidence>
<gene>
    <name evidence="3" type="ORF">c0_g1_i1</name>
    <name evidence="4" type="ORF">c0_g1_i3</name>
</gene>
<feature type="region of interest" description="Disordered" evidence="2">
    <location>
        <begin position="581"/>
        <end position="642"/>
    </location>
</feature>
<feature type="region of interest" description="Disordered" evidence="2">
    <location>
        <begin position="114"/>
        <end position="155"/>
    </location>
</feature>
<evidence type="ECO:0000313" key="4">
    <source>
        <dbReference type="EMBL" id="JAI51613.1"/>
    </source>
</evidence>
<feature type="compositionally biased region" description="Low complexity" evidence="2">
    <location>
        <begin position="1152"/>
        <end position="1165"/>
    </location>
</feature>
<feature type="compositionally biased region" description="Basic and acidic residues" evidence="2">
    <location>
        <begin position="991"/>
        <end position="1010"/>
    </location>
</feature>
<feature type="coiled-coil region" evidence="1">
    <location>
        <begin position="441"/>
        <end position="522"/>
    </location>
</feature>
<feature type="compositionally biased region" description="Polar residues" evidence="2">
    <location>
        <begin position="1011"/>
        <end position="1020"/>
    </location>
</feature>
<feature type="region of interest" description="Disordered" evidence="2">
    <location>
        <begin position="823"/>
        <end position="843"/>
    </location>
</feature>
<feature type="region of interest" description="Disordered" evidence="2">
    <location>
        <begin position="958"/>
        <end position="1038"/>
    </location>
</feature>
<feature type="compositionally biased region" description="Basic residues" evidence="2">
    <location>
        <begin position="136"/>
        <end position="149"/>
    </location>
</feature>
<feature type="region of interest" description="Disordered" evidence="2">
    <location>
        <begin position="1"/>
        <end position="39"/>
    </location>
</feature>
<evidence type="ECO:0000313" key="3">
    <source>
        <dbReference type="EMBL" id="JAI27872.1"/>
    </source>
</evidence>
<name>A0A0K8UMF6_BACLA</name>
<feature type="compositionally biased region" description="Low complexity" evidence="2">
    <location>
        <begin position="627"/>
        <end position="636"/>
    </location>
</feature>
<feature type="compositionally biased region" description="Low complexity" evidence="2">
    <location>
        <begin position="1021"/>
        <end position="1038"/>
    </location>
</feature>
<feature type="region of interest" description="Disordered" evidence="2">
    <location>
        <begin position="659"/>
        <end position="720"/>
    </location>
</feature>
<feature type="compositionally biased region" description="Polar residues" evidence="2">
    <location>
        <begin position="1062"/>
        <end position="1102"/>
    </location>
</feature>
<keyword evidence="1" id="KW-0175">Coiled coil</keyword>
<evidence type="ECO:0000256" key="1">
    <source>
        <dbReference type="SAM" id="Coils"/>
    </source>
</evidence>
<feature type="region of interest" description="Disordered" evidence="2">
    <location>
        <begin position="1475"/>
        <end position="1495"/>
    </location>
</feature>
<feature type="compositionally biased region" description="Polar residues" evidence="2">
    <location>
        <begin position="1475"/>
        <end position="1491"/>
    </location>
</feature>
<accession>A0A0K8UMF6</accession>
<feature type="compositionally biased region" description="Polar residues" evidence="2">
    <location>
        <begin position="604"/>
        <end position="620"/>
    </location>
</feature>